<comment type="caution">
    <text evidence="1">The sequence shown here is derived from an EMBL/GenBank/DDBJ whole genome shotgun (WGS) entry which is preliminary data.</text>
</comment>
<reference evidence="1" key="2">
    <citation type="submission" date="2023-05" db="EMBL/GenBank/DDBJ databases">
        <authorList>
            <person name="Schelkunov M.I."/>
        </authorList>
    </citation>
    <scope>NUCLEOTIDE SEQUENCE</scope>
    <source>
        <strain evidence="1">Hsosn_3</strain>
        <tissue evidence="1">Leaf</tissue>
    </source>
</reference>
<proteinExistence type="predicted"/>
<reference evidence="1" key="1">
    <citation type="submission" date="2023-02" db="EMBL/GenBank/DDBJ databases">
        <title>Genome of toxic invasive species Heracleum sosnowskyi carries increased number of genes despite the absence of recent whole-genome duplications.</title>
        <authorList>
            <person name="Schelkunov M."/>
            <person name="Shtratnikova V."/>
            <person name="Makarenko M."/>
            <person name="Klepikova A."/>
            <person name="Omelchenko D."/>
            <person name="Novikova G."/>
            <person name="Obukhova E."/>
            <person name="Bogdanov V."/>
            <person name="Penin A."/>
            <person name="Logacheva M."/>
        </authorList>
    </citation>
    <scope>NUCLEOTIDE SEQUENCE</scope>
    <source>
        <strain evidence="1">Hsosn_3</strain>
        <tissue evidence="1">Leaf</tissue>
    </source>
</reference>
<evidence type="ECO:0000313" key="2">
    <source>
        <dbReference type="Proteomes" id="UP001237642"/>
    </source>
</evidence>
<organism evidence="1 2">
    <name type="scientific">Heracleum sosnowskyi</name>
    <dbReference type="NCBI Taxonomy" id="360622"/>
    <lineage>
        <taxon>Eukaryota</taxon>
        <taxon>Viridiplantae</taxon>
        <taxon>Streptophyta</taxon>
        <taxon>Embryophyta</taxon>
        <taxon>Tracheophyta</taxon>
        <taxon>Spermatophyta</taxon>
        <taxon>Magnoliopsida</taxon>
        <taxon>eudicotyledons</taxon>
        <taxon>Gunneridae</taxon>
        <taxon>Pentapetalae</taxon>
        <taxon>asterids</taxon>
        <taxon>campanulids</taxon>
        <taxon>Apiales</taxon>
        <taxon>Apiaceae</taxon>
        <taxon>Apioideae</taxon>
        <taxon>apioid superclade</taxon>
        <taxon>Tordylieae</taxon>
        <taxon>Tordyliinae</taxon>
        <taxon>Heracleum</taxon>
    </lineage>
</organism>
<dbReference type="EMBL" id="JAUIZM010000009">
    <property type="protein sequence ID" value="KAK1362797.1"/>
    <property type="molecule type" value="Genomic_DNA"/>
</dbReference>
<gene>
    <name evidence="1" type="ORF">POM88_038358</name>
</gene>
<protein>
    <submittedName>
        <fullName evidence="1">Uncharacterized protein</fullName>
    </submittedName>
</protein>
<sequence length="105" mass="12525">MDTSKERFQHRLLYDDEEYIEGASYVGARFVMLLISESLSRPEFVWEQTWHIQSDYITHRQKSILQIDDLQLSDDQLKNYALAEIEKISRRAKLCHAFSRLWSSV</sequence>
<evidence type="ECO:0000313" key="1">
    <source>
        <dbReference type="EMBL" id="KAK1362797.1"/>
    </source>
</evidence>
<dbReference type="Proteomes" id="UP001237642">
    <property type="component" value="Unassembled WGS sequence"/>
</dbReference>
<name>A0AAD8H7S6_9APIA</name>
<dbReference type="AlphaFoldDB" id="A0AAD8H7S6"/>
<keyword evidence="2" id="KW-1185">Reference proteome</keyword>
<accession>A0AAD8H7S6</accession>